<dbReference type="PRINTS" id="PR00727">
    <property type="entry name" value="LEADERPTASE"/>
</dbReference>
<dbReference type="NCBIfam" id="TIGR02227">
    <property type="entry name" value="sigpep_I_bact"/>
    <property type="match status" value="1"/>
</dbReference>
<evidence type="ECO:0000256" key="5">
    <source>
        <dbReference type="ARBA" id="ARBA00022670"/>
    </source>
</evidence>
<organism evidence="11 12">
    <name type="scientific">Mesosutterella multiformis</name>
    <dbReference type="NCBI Taxonomy" id="2259133"/>
    <lineage>
        <taxon>Bacteria</taxon>
        <taxon>Pseudomonadati</taxon>
        <taxon>Pseudomonadota</taxon>
        <taxon>Betaproteobacteria</taxon>
        <taxon>Burkholderiales</taxon>
        <taxon>Sutterellaceae</taxon>
        <taxon>Mesosutterella</taxon>
    </lineage>
</organism>
<comment type="caution">
    <text evidence="9">Lacks conserved residue(s) required for the propagation of feature annotation.</text>
</comment>
<comment type="catalytic activity">
    <reaction evidence="1 8">
        <text>Cleavage of hydrophobic, N-terminal signal or leader sequences from secreted and periplasmic proteins.</text>
        <dbReference type="EC" id="3.4.21.89"/>
    </reaction>
</comment>
<accession>A0A401LLG3</accession>
<comment type="caution">
    <text evidence="11">The sequence shown here is derived from an EMBL/GenBank/DDBJ whole genome shotgun (WGS) entry which is preliminary data.</text>
</comment>
<keyword evidence="8" id="KW-1133">Transmembrane helix</keyword>
<comment type="similarity">
    <text evidence="2 9">Belongs to the peptidase S26 family.</text>
</comment>
<dbReference type="InterPro" id="IPR019757">
    <property type="entry name" value="Pept_S26A_signal_pept_1_Lys-AS"/>
</dbReference>
<dbReference type="OrthoDB" id="9815782at2"/>
<evidence type="ECO:0000256" key="1">
    <source>
        <dbReference type="ARBA" id="ARBA00000677"/>
    </source>
</evidence>
<keyword evidence="8" id="KW-0812">Transmembrane</keyword>
<evidence type="ECO:0000313" key="12">
    <source>
        <dbReference type="Proteomes" id="UP000266091"/>
    </source>
</evidence>
<dbReference type="InterPro" id="IPR019758">
    <property type="entry name" value="Pept_S26A_signal_pept_1_CS"/>
</dbReference>
<evidence type="ECO:0000313" key="11">
    <source>
        <dbReference type="EMBL" id="GBO92890.1"/>
    </source>
</evidence>
<evidence type="ECO:0000256" key="9">
    <source>
        <dbReference type="RuleBase" id="RU362042"/>
    </source>
</evidence>
<dbReference type="PROSITE" id="PS00761">
    <property type="entry name" value="SPASE_I_3"/>
    <property type="match status" value="1"/>
</dbReference>
<keyword evidence="12" id="KW-1185">Reference proteome</keyword>
<dbReference type="InterPro" id="IPR019756">
    <property type="entry name" value="Pept_S26A_signal_pept_1_Ser-AS"/>
</dbReference>
<protein>
    <recommendedName>
        <fullName evidence="4 8">Signal peptidase I</fullName>
        <ecNumber evidence="3 8">3.4.21.89</ecNumber>
    </recommendedName>
</protein>
<feature type="domain" description="Peptidase S26" evidence="10">
    <location>
        <begin position="71"/>
        <end position="282"/>
    </location>
</feature>
<name>A0A388SBU0_9BURK</name>
<feature type="active site" evidence="7">
    <location>
        <position position="102"/>
    </location>
</feature>
<evidence type="ECO:0000259" key="10">
    <source>
        <dbReference type="Pfam" id="PF10502"/>
    </source>
</evidence>
<comment type="subcellular location">
    <subcellularLocation>
        <location evidence="9">Membrane</location>
        <topology evidence="9">Single-pass type II membrane protein</topology>
    </subcellularLocation>
</comment>
<dbReference type="EC" id="3.4.21.89" evidence="3 8"/>
<gene>
    <name evidence="11" type="primary">lepB_1</name>
    <name evidence="11" type="ORF">MESMUL_02440</name>
</gene>
<dbReference type="PROSITE" id="PS00760">
    <property type="entry name" value="SPASE_I_2"/>
    <property type="match status" value="1"/>
</dbReference>
<proteinExistence type="inferred from homology"/>
<dbReference type="PANTHER" id="PTHR43390:SF1">
    <property type="entry name" value="CHLOROPLAST PROCESSING PEPTIDASE"/>
    <property type="match status" value="1"/>
</dbReference>
<dbReference type="RefSeq" id="WP_116269388.1">
    <property type="nucleotide sequence ID" value="NZ_BGZJ01000001.1"/>
</dbReference>
<feature type="transmembrane region" description="Helical" evidence="8">
    <location>
        <begin position="71"/>
        <end position="92"/>
    </location>
</feature>
<dbReference type="SUPFAM" id="SSF51306">
    <property type="entry name" value="LexA/Signal peptidase"/>
    <property type="match status" value="1"/>
</dbReference>
<accession>A0A388SBU0</accession>
<dbReference type="InterPro" id="IPR036286">
    <property type="entry name" value="LexA/Signal_pep-like_sf"/>
</dbReference>
<reference evidence="11 12" key="1">
    <citation type="journal article" date="2018" name="Int. J. Syst. Evol. Microbiol.">
        <title>Mesosutterella multiformis gen. nov., sp. nov., a member of the family Sutterellaceae and Sutterella megalosphaeroides sp. nov., isolated from human faeces.</title>
        <authorList>
            <person name="Sakamoto M."/>
            <person name="Ikeyama N."/>
            <person name="Kunihiro T."/>
            <person name="Iino T."/>
            <person name="Yuki M."/>
            <person name="Ohkuma M."/>
        </authorList>
    </citation>
    <scope>NUCLEOTIDE SEQUENCE [LARGE SCALE GENOMIC DNA]</scope>
    <source>
        <strain evidence="11 12">4NBBH2</strain>
    </source>
</reference>
<keyword evidence="6 8" id="KW-0378">Hydrolase</keyword>
<keyword evidence="5 8" id="KW-0645">Protease</keyword>
<dbReference type="EMBL" id="BGZJ01000001">
    <property type="protein sequence ID" value="GBO92890.1"/>
    <property type="molecule type" value="Genomic_DNA"/>
</dbReference>
<evidence type="ECO:0000256" key="7">
    <source>
        <dbReference type="PIRSR" id="PIRSR600223-1"/>
    </source>
</evidence>
<dbReference type="Gene3D" id="2.10.109.10">
    <property type="entry name" value="Umud Fragment, subunit A"/>
    <property type="match status" value="1"/>
</dbReference>
<keyword evidence="8" id="KW-0472">Membrane</keyword>
<dbReference type="InterPro" id="IPR019533">
    <property type="entry name" value="Peptidase_S26"/>
</dbReference>
<sequence>MDFPLILLILTVVTGVFWFGDIFVWKKKRAEAARAAVAEFDAAHPGMDPADPVLSDERKVVEYKAKRQPVWLEWTAGLFPVILLVFVVRSFVVEPFRIPSGSMLPTLQSGDFIAVNKYEYGIRFPVLNTKLTEGTKPKAGDVIVFDHPMQPGTDLIKRIVGVPGDKVVYRDKILYINGVEQPQKPIGDYVDQEFMVTLNERQETLQGHVHRMLVDPRAPDATTPMEAQTHPGRIHYTDAGFETTVPAGHYFVMGDNRDNSDDSRYWGFVPEENIVGRAFFIWLNIFHMSRVGHFE</sequence>
<feature type="active site" evidence="7">
    <location>
        <position position="157"/>
    </location>
</feature>
<evidence type="ECO:0000256" key="2">
    <source>
        <dbReference type="ARBA" id="ARBA00009370"/>
    </source>
</evidence>
<dbReference type="AlphaFoldDB" id="A0A388SBU0"/>
<evidence type="ECO:0000256" key="4">
    <source>
        <dbReference type="ARBA" id="ARBA00019232"/>
    </source>
</evidence>
<dbReference type="InterPro" id="IPR000223">
    <property type="entry name" value="Pept_S26A_signal_pept_1"/>
</dbReference>
<evidence type="ECO:0000256" key="6">
    <source>
        <dbReference type="ARBA" id="ARBA00022801"/>
    </source>
</evidence>
<dbReference type="CDD" id="cd06530">
    <property type="entry name" value="S26_SPase_I"/>
    <property type="match status" value="1"/>
</dbReference>
<dbReference type="GO" id="GO:0004252">
    <property type="term" value="F:serine-type endopeptidase activity"/>
    <property type="evidence" value="ECO:0007669"/>
    <property type="project" value="InterPro"/>
</dbReference>
<dbReference type="Proteomes" id="UP000266091">
    <property type="component" value="Unassembled WGS sequence"/>
</dbReference>
<dbReference type="GO" id="GO:0009003">
    <property type="term" value="F:signal peptidase activity"/>
    <property type="evidence" value="ECO:0007669"/>
    <property type="project" value="UniProtKB-EC"/>
</dbReference>
<dbReference type="PROSITE" id="PS00501">
    <property type="entry name" value="SPASE_I_1"/>
    <property type="match status" value="1"/>
</dbReference>
<dbReference type="Pfam" id="PF10502">
    <property type="entry name" value="Peptidase_S26"/>
    <property type="match status" value="1"/>
</dbReference>
<dbReference type="GO" id="GO:0006465">
    <property type="term" value="P:signal peptide processing"/>
    <property type="evidence" value="ECO:0007669"/>
    <property type="project" value="InterPro"/>
</dbReference>
<evidence type="ECO:0000256" key="8">
    <source>
        <dbReference type="RuleBase" id="RU003993"/>
    </source>
</evidence>
<evidence type="ECO:0000256" key="3">
    <source>
        <dbReference type="ARBA" id="ARBA00013208"/>
    </source>
</evidence>
<feature type="transmembrane region" description="Helical" evidence="8">
    <location>
        <begin position="6"/>
        <end position="25"/>
    </location>
</feature>
<dbReference type="PANTHER" id="PTHR43390">
    <property type="entry name" value="SIGNAL PEPTIDASE I"/>
    <property type="match status" value="1"/>
</dbReference>
<dbReference type="GO" id="GO:0016020">
    <property type="term" value="C:membrane"/>
    <property type="evidence" value="ECO:0007669"/>
    <property type="project" value="UniProtKB-SubCell"/>
</dbReference>